<name>U2LYR2_9FIRM</name>
<dbReference type="AlphaFoldDB" id="U2LYR2"/>
<evidence type="ECO:0000313" key="2">
    <source>
        <dbReference type="Proteomes" id="UP000016662"/>
    </source>
</evidence>
<accession>U2LYR2</accession>
<protein>
    <submittedName>
        <fullName evidence="1">Uncharacterized protein</fullName>
    </submittedName>
</protein>
<sequence>MNRILCATADQWSNRMTIPHKERLATLCGIAVTVVHKEV</sequence>
<dbReference type="PATRIC" id="fig|411473.3.peg.1660"/>
<dbReference type="Proteomes" id="UP000016662">
    <property type="component" value="Unassembled WGS sequence"/>
</dbReference>
<reference evidence="1 2" key="1">
    <citation type="submission" date="2013-07" db="EMBL/GenBank/DDBJ databases">
        <authorList>
            <person name="Weinstock G."/>
            <person name="Sodergren E."/>
            <person name="Wylie T."/>
            <person name="Fulton L."/>
            <person name="Fulton R."/>
            <person name="Fronick C."/>
            <person name="O'Laughlin M."/>
            <person name="Godfrey J."/>
            <person name="Miner T."/>
            <person name="Herter B."/>
            <person name="Appelbaum E."/>
            <person name="Cordes M."/>
            <person name="Lek S."/>
            <person name="Wollam A."/>
            <person name="Pepin K.H."/>
            <person name="Palsikar V.B."/>
            <person name="Mitreva M."/>
            <person name="Wilson R.K."/>
        </authorList>
    </citation>
    <scope>NUCLEOTIDE SEQUENCE [LARGE SCALE GENOMIC DNA]</scope>
    <source>
        <strain evidence="1 2">ATCC 27760</strain>
    </source>
</reference>
<evidence type="ECO:0000313" key="1">
    <source>
        <dbReference type="EMBL" id="ERJ94629.1"/>
    </source>
</evidence>
<keyword evidence="2" id="KW-1185">Reference proteome</keyword>
<gene>
    <name evidence="1" type="ORF">RUMCAL_02013</name>
</gene>
<proteinExistence type="predicted"/>
<dbReference type="STRING" id="411473.RUMCAL_02013"/>
<dbReference type="EMBL" id="AWVF01000249">
    <property type="protein sequence ID" value="ERJ94629.1"/>
    <property type="molecule type" value="Genomic_DNA"/>
</dbReference>
<organism evidence="1 2">
    <name type="scientific">Ruminococcus callidus ATCC 27760</name>
    <dbReference type="NCBI Taxonomy" id="411473"/>
    <lineage>
        <taxon>Bacteria</taxon>
        <taxon>Bacillati</taxon>
        <taxon>Bacillota</taxon>
        <taxon>Clostridia</taxon>
        <taxon>Eubacteriales</taxon>
        <taxon>Oscillospiraceae</taxon>
        <taxon>Ruminococcus</taxon>
    </lineage>
</organism>
<comment type="caution">
    <text evidence="1">The sequence shown here is derived from an EMBL/GenBank/DDBJ whole genome shotgun (WGS) entry which is preliminary data.</text>
</comment>
<dbReference type="HOGENOM" id="CLU_3316440_0_0_9"/>